<dbReference type="CDD" id="cd16442">
    <property type="entry name" value="BPL"/>
    <property type="match status" value="1"/>
</dbReference>
<dbReference type="Pfam" id="PF03099">
    <property type="entry name" value="BPL_LplA_LipB"/>
    <property type="match status" value="1"/>
</dbReference>
<organism evidence="8 9">
    <name type="scientific">Litorimonas cladophorae</name>
    <dbReference type="NCBI Taxonomy" id="1220491"/>
    <lineage>
        <taxon>Bacteria</taxon>
        <taxon>Pseudomonadati</taxon>
        <taxon>Pseudomonadota</taxon>
        <taxon>Alphaproteobacteria</taxon>
        <taxon>Maricaulales</taxon>
        <taxon>Robiginitomaculaceae</taxon>
    </lineage>
</organism>
<dbReference type="Gene3D" id="2.30.30.100">
    <property type="match status" value="1"/>
</dbReference>
<accession>A0A918KCK1</accession>
<evidence type="ECO:0000256" key="2">
    <source>
        <dbReference type="ARBA" id="ARBA00022741"/>
    </source>
</evidence>
<keyword evidence="3" id="KW-0067">ATP-binding</keyword>
<evidence type="ECO:0000256" key="1">
    <source>
        <dbReference type="ARBA" id="ARBA00022598"/>
    </source>
</evidence>
<dbReference type="NCBIfam" id="TIGR00121">
    <property type="entry name" value="birA_ligase"/>
    <property type="match status" value="1"/>
</dbReference>
<reference evidence="8 9" key="1">
    <citation type="journal article" date="2014" name="Int. J. Syst. Evol. Microbiol.">
        <title>Complete genome sequence of Corynebacterium casei LMG S-19264T (=DSM 44701T), isolated from a smear-ripened cheese.</title>
        <authorList>
            <consortium name="US DOE Joint Genome Institute (JGI-PGF)"/>
            <person name="Walter F."/>
            <person name="Albersmeier A."/>
            <person name="Kalinowski J."/>
            <person name="Ruckert C."/>
        </authorList>
    </citation>
    <scope>NUCLEOTIDE SEQUENCE [LARGE SCALE GENOMIC DNA]</scope>
    <source>
        <strain evidence="8 9">KCTC 23968</strain>
    </source>
</reference>
<gene>
    <name evidence="8" type="ORF">GCM10011309_03220</name>
</gene>
<dbReference type="PANTHER" id="PTHR12835:SF5">
    <property type="entry name" value="BIOTIN--PROTEIN LIGASE"/>
    <property type="match status" value="1"/>
</dbReference>
<keyword evidence="1 8" id="KW-0436">Ligase</keyword>
<dbReference type="PROSITE" id="PS51733">
    <property type="entry name" value="BPL_LPL_CATALYTIC"/>
    <property type="match status" value="1"/>
</dbReference>
<dbReference type="Proteomes" id="UP000600865">
    <property type="component" value="Unassembled WGS sequence"/>
</dbReference>
<dbReference type="InterPro" id="IPR004408">
    <property type="entry name" value="Biotin_CoA_COase_ligase"/>
</dbReference>
<evidence type="ECO:0000313" key="9">
    <source>
        <dbReference type="Proteomes" id="UP000600865"/>
    </source>
</evidence>
<evidence type="ECO:0000256" key="6">
    <source>
        <dbReference type="ARBA" id="ARBA00047846"/>
    </source>
</evidence>
<keyword evidence="9" id="KW-1185">Reference proteome</keyword>
<sequence>MKFFQYEALGSTSVEADRLFDSGEAPAFWVRADQQTAGRGRRGREWSSPKGNFYGTACYAFDGKPNEAAKLSFVAAIAVAKTLNAYTLTSEPTLKWPNDVLIDGRKIAGLLLEAKPGRVLIGIGINLISHPDGGNVPPTHLLEHMDPAVLNSEEPEFTGVEGVLAILAREFDQAFRRHLAYGFSATRADWTALSKGIPGPVTVRLPDETFTGEAQSLLENGALRVVAGDGTIRDVHAGDVFSGS</sequence>
<evidence type="ECO:0000256" key="3">
    <source>
        <dbReference type="ARBA" id="ARBA00022840"/>
    </source>
</evidence>
<dbReference type="EMBL" id="BMYV01000001">
    <property type="protein sequence ID" value="GGX57578.1"/>
    <property type="molecule type" value="Genomic_DNA"/>
</dbReference>
<evidence type="ECO:0000259" key="7">
    <source>
        <dbReference type="PROSITE" id="PS51733"/>
    </source>
</evidence>
<keyword evidence="2" id="KW-0547">Nucleotide-binding</keyword>
<dbReference type="InterPro" id="IPR004143">
    <property type="entry name" value="BPL_LPL_catalytic"/>
</dbReference>
<evidence type="ECO:0000313" key="8">
    <source>
        <dbReference type="EMBL" id="GGX57578.1"/>
    </source>
</evidence>
<name>A0A918KCK1_9PROT</name>
<comment type="caution">
    <text evidence="8">The sequence shown here is derived from an EMBL/GenBank/DDBJ whole genome shotgun (WGS) entry which is preliminary data.</text>
</comment>
<dbReference type="Pfam" id="PF02237">
    <property type="entry name" value="BPL_C"/>
    <property type="match status" value="1"/>
</dbReference>
<dbReference type="SUPFAM" id="SSF55681">
    <property type="entry name" value="Class II aaRS and biotin synthetases"/>
    <property type="match status" value="1"/>
</dbReference>
<dbReference type="InterPro" id="IPR003142">
    <property type="entry name" value="BPL_C"/>
</dbReference>
<dbReference type="GO" id="GO:0005737">
    <property type="term" value="C:cytoplasm"/>
    <property type="evidence" value="ECO:0007669"/>
    <property type="project" value="TreeGrafter"/>
</dbReference>
<dbReference type="Gene3D" id="3.30.930.10">
    <property type="entry name" value="Bira Bifunctional Protein, Domain 2"/>
    <property type="match status" value="1"/>
</dbReference>
<dbReference type="PANTHER" id="PTHR12835">
    <property type="entry name" value="BIOTIN PROTEIN LIGASE"/>
    <property type="match status" value="1"/>
</dbReference>
<proteinExistence type="predicted"/>
<feature type="domain" description="BPL/LPL catalytic" evidence="7">
    <location>
        <begin position="1"/>
        <end position="179"/>
    </location>
</feature>
<dbReference type="InterPro" id="IPR045864">
    <property type="entry name" value="aa-tRNA-synth_II/BPL/LPL"/>
</dbReference>
<dbReference type="GO" id="GO:0004077">
    <property type="term" value="F:biotin--[biotin carboxyl-carrier protein] ligase activity"/>
    <property type="evidence" value="ECO:0007669"/>
    <property type="project" value="UniProtKB-EC"/>
</dbReference>
<dbReference type="RefSeq" id="WP_189580430.1">
    <property type="nucleotide sequence ID" value="NZ_BMYV01000001.1"/>
</dbReference>
<evidence type="ECO:0000256" key="4">
    <source>
        <dbReference type="ARBA" id="ARBA00023267"/>
    </source>
</evidence>
<evidence type="ECO:0000256" key="5">
    <source>
        <dbReference type="ARBA" id="ARBA00024227"/>
    </source>
</evidence>
<dbReference type="GO" id="GO:0005524">
    <property type="term" value="F:ATP binding"/>
    <property type="evidence" value="ECO:0007669"/>
    <property type="project" value="UniProtKB-KW"/>
</dbReference>
<dbReference type="InterPro" id="IPR008988">
    <property type="entry name" value="Transcriptional_repressor_C"/>
</dbReference>
<keyword evidence="4" id="KW-0092">Biotin</keyword>
<dbReference type="SUPFAM" id="SSF50037">
    <property type="entry name" value="C-terminal domain of transcriptional repressors"/>
    <property type="match status" value="1"/>
</dbReference>
<comment type="catalytic activity">
    <reaction evidence="6">
        <text>biotin + L-lysyl-[protein] + ATP = N(6)-biotinyl-L-lysyl-[protein] + AMP + diphosphate + H(+)</text>
        <dbReference type="Rhea" id="RHEA:11756"/>
        <dbReference type="Rhea" id="RHEA-COMP:9752"/>
        <dbReference type="Rhea" id="RHEA-COMP:10505"/>
        <dbReference type="ChEBI" id="CHEBI:15378"/>
        <dbReference type="ChEBI" id="CHEBI:29969"/>
        <dbReference type="ChEBI" id="CHEBI:30616"/>
        <dbReference type="ChEBI" id="CHEBI:33019"/>
        <dbReference type="ChEBI" id="CHEBI:57586"/>
        <dbReference type="ChEBI" id="CHEBI:83144"/>
        <dbReference type="ChEBI" id="CHEBI:456215"/>
        <dbReference type="EC" id="6.3.4.15"/>
    </reaction>
</comment>
<protein>
    <recommendedName>
        <fullName evidence="5">biotin--[biotin carboxyl-carrier protein] ligase</fullName>
        <ecNumber evidence="5">6.3.4.15</ecNumber>
    </recommendedName>
</protein>
<dbReference type="AlphaFoldDB" id="A0A918KCK1"/>
<dbReference type="EC" id="6.3.4.15" evidence="5"/>